<proteinExistence type="predicted"/>
<dbReference type="EMBL" id="LXQA010148258">
    <property type="protein sequence ID" value="MCI25618.1"/>
    <property type="molecule type" value="Genomic_DNA"/>
</dbReference>
<comment type="caution">
    <text evidence="1">The sequence shown here is derived from an EMBL/GenBank/DDBJ whole genome shotgun (WGS) entry which is preliminary data.</text>
</comment>
<sequence length="28" mass="3032">MVYAQRAQRDDEAAASQIVLVNPKSSIA</sequence>
<dbReference type="Proteomes" id="UP000265520">
    <property type="component" value="Unassembled WGS sequence"/>
</dbReference>
<evidence type="ECO:0000313" key="2">
    <source>
        <dbReference type="Proteomes" id="UP000265520"/>
    </source>
</evidence>
<keyword evidence="2" id="KW-1185">Reference proteome</keyword>
<evidence type="ECO:0000313" key="1">
    <source>
        <dbReference type="EMBL" id="MCI25618.1"/>
    </source>
</evidence>
<name>A0A392QN11_9FABA</name>
<protein>
    <submittedName>
        <fullName evidence="1">Uncharacterized protein</fullName>
    </submittedName>
</protein>
<reference evidence="1 2" key="1">
    <citation type="journal article" date="2018" name="Front. Plant Sci.">
        <title>Red Clover (Trifolium pratense) and Zigzag Clover (T. medium) - A Picture of Genomic Similarities and Differences.</title>
        <authorList>
            <person name="Dluhosova J."/>
            <person name="Istvanek J."/>
            <person name="Nedelnik J."/>
            <person name="Repkova J."/>
        </authorList>
    </citation>
    <scope>NUCLEOTIDE SEQUENCE [LARGE SCALE GENOMIC DNA]</scope>
    <source>
        <strain evidence="2">cv. 10/8</strain>
        <tissue evidence="1">Leaf</tissue>
    </source>
</reference>
<dbReference type="AlphaFoldDB" id="A0A392QN11"/>
<accession>A0A392QN11</accession>
<organism evidence="1 2">
    <name type="scientific">Trifolium medium</name>
    <dbReference type="NCBI Taxonomy" id="97028"/>
    <lineage>
        <taxon>Eukaryota</taxon>
        <taxon>Viridiplantae</taxon>
        <taxon>Streptophyta</taxon>
        <taxon>Embryophyta</taxon>
        <taxon>Tracheophyta</taxon>
        <taxon>Spermatophyta</taxon>
        <taxon>Magnoliopsida</taxon>
        <taxon>eudicotyledons</taxon>
        <taxon>Gunneridae</taxon>
        <taxon>Pentapetalae</taxon>
        <taxon>rosids</taxon>
        <taxon>fabids</taxon>
        <taxon>Fabales</taxon>
        <taxon>Fabaceae</taxon>
        <taxon>Papilionoideae</taxon>
        <taxon>50 kb inversion clade</taxon>
        <taxon>NPAAA clade</taxon>
        <taxon>Hologalegina</taxon>
        <taxon>IRL clade</taxon>
        <taxon>Trifolieae</taxon>
        <taxon>Trifolium</taxon>
    </lineage>
</organism>